<dbReference type="InterPro" id="IPR018957">
    <property type="entry name" value="Znf_C3HC4_RING-type"/>
</dbReference>
<dbReference type="Pfam" id="PF00097">
    <property type="entry name" value="zf-C3HC4"/>
    <property type="match status" value="1"/>
</dbReference>
<evidence type="ECO:0000259" key="6">
    <source>
        <dbReference type="PROSITE" id="PS50089"/>
    </source>
</evidence>
<dbReference type="PANTHER" id="PTHR15315:SF26">
    <property type="entry name" value="E3 UBIQUITIN-PROTEIN LIGASE NRDP1"/>
    <property type="match status" value="1"/>
</dbReference>
<keyword evidence="1" id="KW-0479">Metal-binding</keyword>
<evidence type="ECO:0000256" key="1">
    <source>
        <dbReference type="ARBA" id="ARBA00022723"/>
    </source>
</evidence>
<sequence>MPRGNPPTRRPRPVGTADNPFLVDENGHLSSLPDHSPQQALAARVGFAISVPLIVSILVDRSHLRPPLWHAPVSAVDPRRGRLGARAPRDEDNPLEPTLYLDAIRPPVQLADDADLQCVICFHVKSHPVKAACNHSYCFVCIRQWLQVQWNCPSCRATMFSPPIPDDDTAKAVALAHPEWKDRSTVTHAWDGLTFPTKFPLFDSP</sequence>
<evidence type="ECO:0000256" key="5">
    <source>
        <dbReference type="SAM" id="MobiDB-lite"/>
    </source>
</evidence>
<feature type="region of interest" description="Disordered" evidence="5">
    <location>
        <begin position="1"/>
        <end position="21"/>
    </location>
</feature>
<keyword evidence="8" id="KW-1185">Reference proteome</keyword>
<dbReference type="InterPro" id="IPR001841">
    <property type="entry name" value="Znf_RING"/>
</dbReference>
<keyword evidence="2 4" id="KW-0863">Zinc-finger</keyword>
<name>A0AAD6SDR9_9AGAR</name>
<keyword evidence="3" id="KW-0862">Zinc</keyword>
<dbReference type="PROSITE" id="PS00518">
    <property type="entry name" value="ZF_RING_1"/>
    <property type="match status" value="1"/>
</dbReference>
<dbReference type="InterPro" id="IPR013083">
    <property type="entry name" value="Znf_RING/FYVE/PHD"/>
</dbReference>
<dbReference type="PANTHER" id="PTHR15315">
    <property type="entry name" value="RING FINGER PROTEIN 41, 151"/>
    <property type="match status" value="1"/>
</dbReference>
<reference evidence="7" key="1">
    <citation type="submission" date="2023-03" db="EMBL/GenBank/DDBJ databases">
        <title>Massive genome expansion in bonnet fungi (Mycena s.s.) driven by repeated elements and novel gene families across ecological guilds.</title>
        <authorList>
            <consortium name="Lawrence Berkeley National Laboratory"/>
            <person name="Harder C.B."/>
            <person name="Miyauchi S."/>
            <person name="Viragh M."/>
            <person name="Kuo A."/>
            <person name="Thoen E."/>
            <person name="Andreopoulos B."/>
            <person name="Lu D."/>
            <person name="Skrede I."/>
            <person name="Drula E."/>
            <person name="Henrissat B."/>
            <person name="Morin E."/>
            <person name="Kohler A."/>
            <person name="Barry K."/>
            <person name="LaButti K."/>
            <person name="Morin E."/>
            <person name="Salamov A."/>
            <person name="Lipzen A."/>
            <person name="Mereny Z."/>
            <person name="Hegedus B."/>
            <person name="Baldrian P."/>
            <person name="Stursova M."/>
            <person name="Weitz H."/>
            <person name="Taylor A."/>
            <person name="Grigoriev I.V."/>
            <person name="Nagy L.G."/>
            <person name="Martin F."/>
            <person name="Kauserud H."/>
        </authorList>
    </citation>
    <scope>NUCLEOTIDE SEQUENCE</scope>
    <source>
        <strain evidence="7">CBHHK200</strain>
    </source>
</reference>
<dbReference type="PROSITE" id="PS50089">
    <property type="entry name" value="ZF_RING_2"/>
    <property type="match status" value="1"/>
</dbReference>
<accession>A0AAD6SDR9</accession>
<proteinExistence type="predicted"/>
<comment type="caution">
    <text evidence="7">The sequence shown here is derived from an EMBL/GenBank/DDBJ whole genome shotgun (WGS) entry which is preliminary data.</text>
</comment>
<evidence type="ECO:0000313" key="7">
    <source>
        <dbReference type="EMBL" id="KAJ7026089.1"/>
    </source>
</evidence>
<dbReference type="AlphaFoldDB" id="A0AAD6SDR9"/>
<evidence type="ECO:0000256" key="2">
    <source>
        <dbReference type="ARBA" id="ARBA00022771"/>
    </source>
</evidence>
<dbReference type="EMBL" id="JARJCM010000144">
    <property type="protein sequence ID" value="KAJ7026089.1"/>
    <property type="molecule type" value="Genomic_DNA"/>
</dbReference>
<dbReference type="Gene3D" id="3.30.40.10">
    <property type="entry name" value="Zinc/RING finger domain, C3HC4 (zinc finger)"/>
    <property type="match status" value="1"/>
</dbReference>
<dbReference type="Proteomes" id="UP001218188">
    <property type="component" value="Unassembled WGS sequence"/>
</dbReference>
<dbReference type="GO" id="GO:0008270">
    <property type="term" value="F:zinc ion binding"/>
    <property type="evidence" value="ECO:0007669"/>
    <property type="project" value="UniProtKB-KW"/>
</dbReference>
<organism evidence="7 8">
    <name type="scientific">Mycena alexandri</name>
    <dbReference type="NCBI Taxonomy" id="1745969"/>
    <lineage>
        <taxon>Eukaryota</taxon>
        <taxon>Fungi</taxon>
        <taxon>Dikarya</taxon>
        <taxon>Basidiomycota</taxon>
        <taxon>Agaricomycotina</taxon>
        <taxon>Agaricomycetes</taxon>
        <taxon>Agaricomycetidae</taxon>
        <taxon>Agaricales</taxon>
        <taxon>Marasmiineae</taxon>
        <taxon>Mycenaceae</taxon>
        <taxon>Mycena</taxon>
    </lineage>
</organism>
<evidence type="ECO:0000313" key="8">
    <source>
        <dbReference type="Proteomes" id="UP001218188"/>
    </source>
</evidence>
<dbReference type="SUPFAM" id="SSF57850">
    <property type="entry name" value="RING/U-box"/>
    <property type="match status" value="1"/>
</dbReference>
<evidence type="ECO:0000256" key="4">
    <source>
        <dbReference type="PROSITE-ProRule" id="PRU00175"/>
    </source>
</evidence>
<feature type="domain" description="RING-type" evidence="6">
    <location>
        <begin position="118"/>
        <end position="156"/>
    </location>
</feature>
<dbReference type="InterPro" id="IPR017907">
    <property type="entry name" value="Znf_RING_CS"/>
</dbReference>
<dbReference type="SMART" id="SM00184">
    <property type="entry name" value="RING"/>
    <property type="match status" value="1"/>
</dbReference>
<gene>
    <name evidence="7" type="ORF">C8F04DRAFT_1190895</name>
</gene>
<protein>
    <recommendedName>
        <fullName evidence="6">RING-type domain-containing protein</fullName>
    </recommendedName>
</protein>
<evidence type="ECO:0000256" key="3">
    <source>
        <dbReference type="ARBA" id="ARBA00022833"/>
    </source>
</evidence>